<dbReference type="InterPro" id="IPR009051">
    <property type="entry name" value="Helical_ferredxn"/>
</dbReference>
<evidence type="ECO:0000313" key="7">
    <source>
        <dbReference type="Proteomes" id="UP000248795"/>
    </source>
</evidence>
<feature type="domain" description="FAD/NAD(P)-binding" evidence="4">
    <location>
        <begin position="125"/>
        <end position="419"/>
    </location>
</feature>
<comment type="similarity">
    <text evidence="2">In the N-terminal section; belongs to the NADH:flavin oxidoreductase/NADH oxidase family.</text>
</comment>
<dbReference type="InterPro" id="IPR023753">
    <property type="entry name" value="FAD/NAD-binding_dom"/>
</dbReference>
<name>A0A2W2BR65_9HYPH</name>
<organism evidence="6 7">
    <name type="scientific">Aestuariivirga litoralis</name>
    <dbReference type="NCBI Taxonomy" id="2650924"/>
    <lineage>
        <taxon>Bacteria</taxon>
        <taxon>Pseudomonadati</taxon>
        <taxon>Pseudomonadota</taxon>
        <taxon>Alphaproteobacteria</taxon>
        <taxon>Hyphomicrobiales</taxon>
        <taxon>Aestuariivirgaceae</taxon>
        <taxon>Aestuariivirga</taxon>
    </lineage>
</organism>
<feature type="domain" description="Dihydroprymidine dehydrogenase" evidence="5">
    <location>
        <begin position="33"/>
        <end position="108"/>
    </location>
</feature>
<comment type="caution">
    <text evidence="6">The sequence shown here is derived from an EMBL/GenBank/DDBJ whole genome shotgun (WGS) entry which is preliminary data.</text>
</comment>
<comment type="cofactor">
    <cofactor evidence="1">
        <name>FAD</name>
        <dbReference type="ChEBI" id="CHEBI:57692"/>
    </cofactor>
</comment>
<proteinExistence type="inferred from homology"/>
<dbReference type="Pfam" id="PF14691">
    <property type="entry name" value="Fer4_20"/>
    <property type="match status" value="1"/>
</dbReference>
<keyword evidence="7" id="KW-1185">Reference proteome</keyword>
<evidence type="ECO:0000259" key="5">
    <source>
        <dbReference type="Pfam" id="PF14691"/>
    </source>
</evidence>
<keyword evidence="3" id="KW-0274">FAD</keyword>
<dbReference type="SUPFAM" id="SSF51971">
    <property type="entry name" value="Nucleotide-binding domain"/>
    <property type="match status" value="1"/>
</dbReference>
<dbReference type="InterPro" id="IPR013785">
    <property type="entry name" value="Aldolase_TIM"/>
</dbReference>
<dbReference type="Gene3D" id="1.10.1060.10">
    <property type="entry name" value="Alpha-helical ferredoxin"/>
    <property type="match status" value="1"/>
</dbReference>
<dbReference type="RefSeq" id="WP_111199691.1">
    <property type="nucleotide sequence ID" value="NZ_QKVK01000008.1"/>
</dbReference>
<dbReference type="GO" id="GO:0051536">
    <property type="term" value="F:iron-sulfur cluster binding"/>
    <property type="evidence" value="ECO:0007669"/>
    <property type="project" value="InterPro"/>
</dbReference>
<evidence type="ECO:0000256" key="1">
    <source>
        <dbReference type="ARBA" id="ARBA00001974"/>
    </source>
</evidence>
<dbReference type="Proteomes" id="UP000248795">
    <property type="component" value="Unassembled WGS sequence"/>
</dbReference>
<sequence length="850" mass="91974">MSTNVITVYDINRVRPPKAPARDDVQDPHFVPAPCQVACPVGTDAPSYIGFIWEEKYAEAFEAITATNPFSSICGRVCDAPCEPACRRADSDGPIAIRNLKRYVMDKLGNDHHLPPVHVTRKETVGIVGAGPAGLTAAQDLAEAGFEVHVYEMMDKPGGMMVWGIPGFRLPPGIIAEDMKRLFKHCPGIHLHCGVTLGKDVTLDELKQRHAAVLMTIGSWWGKPMVIPGETHKNVIDGVGFLRRINAGERPTLPEKVIVVGGGDVAMDACRAALRMPGVKEVKVVYRRGPKEIPARKEELHQAILENIEVIYNTQPVEVVDKGGAIALRCVETRMGQPGPDGRRKPETVPGSERDIDCGMVIMAVGQKAESAELDAKGLMAGDRVKTDWNSMRTEDPKVFAAGDGAFGGSTIVMAMMHGHRAAHYVKSFLDGIAEPLPYRTPYRTRRVPAAQDINWEVFPRREQKFNGLGENPSSFPEIETTYNDVTAKEEAARCYRCDAETGSSDYSVKTREDIFVMARTPVTDIKTQAAILEKRLKPKANPFPENHHASFDDLVLLPANLSRLVIDPYRDACNTATDIAGKVKLEIPVIAAGLDALPAEAKNGLGQALSTVGSAYLTREPLPHSKAPWLQLLEPGDTPNPGAVGQVYVMPQGFRPFKIAKQPGMITGLVANSHDLDKAIPFALEHDLEMMVLDGSSGIAGEWPELKGYPDFGVLRDAMRIVRKMNREEDIDFVYFGGVRSGTDVAKCIGLGAKAGAIGLTLGMALGGEMVPGGIAFFGDRTDAERADGAASIINAMSAEASIMARCTGKTDVRNIEPEDLRAITLASSRAFGIPLAGQKRGTVIEAAE</sequence>
<dbReference type="AlphaFoldDB" id="A0A2W2BR65"/>
<accession>A0A2W2BR65</accession>
<reference evidence="7" key="1">
    <citation type="submission" date="2018-06" db="EMBL/GenBank/DDBJ databases">
        <title>Aestuariibacter litoralis strain KCTC 52945T.</title>
        <authorList>
            <person name="Li X."/>
            <person name="Salam N."/>
            <person name="Li J.-L."/>
            <person name="Chen Y.-M."/>
            <person name="Yang Z.-W."/>
            <person name="Zhang L.-Y."/>
            <person name="Han M.-X."/>
            <person name="Xiao M."/>
            <person name="Li W.-J."/>
        </authorList>
    </citation>
    <scope>NUCLEOTIDE SEQUENCE [LARGE SCALE GENOMIC DNA]</scope>
    <source>
        <strain evidence="7">KCTC 52945</strain>
    </source>
</reference>
<dbReference type="PRINTS" id="PR00419">
    <property type="entry name" value="ADXRDTASE"/>
</dbReference>
<evidence type="ECO:0000259" key="4">
    <source>
        <dbReference type="Pfam" id="PF07992"/>
    </source>
</evidence>
<evidence type="ECO:0000313" key="6">
    <source>
        <dbReference type="EMBL" id="PZF75886.1"/>
    </source>
</evidence>
<keyword evidence="3" id="KW-0285">Flavoprotein</keyword>
<dbReference type="EMBL" id="QKVK01000008">
    <property type="protein sequence ID" value="PZF75886.1"/>
    <property type="molecule type" value="Genomic_DNA"/>
</dbReference>
<dbReference type="Pfam" id="PF07992">
    <property type="entry name" value="Pyr_redox_2"/>
    <property type="match status" value="1"/>
</dbReference>
<dbReference type="Gene3D" id="3.50.50.60">
    <property type="entry name" value="FAD/NAD(P)-binding domain"/>
    <property type="match status" value="2"/>
</dbReference>
<dbReference type="PANTHER" id="PTHR42783:SF3">
    <property type="entry name" value="GLUTAMATE SYNTHASE [NADPH] SMALL CHAIN-RELATED"/>
    <property type="match status" value="1"/>
</dbReference>
<evidence type="ECO:0000256" key="3">
    <source>
        <dbReference type="ARBA" id="ARBA00022827"/>
    </source>
</evidence>
<dbReference type="SUPFAM" id="SSF51395">
    <property type="entry name" value="FMN-linked oxidoreductases"/>
    <property type="match status" value="1"/>
</dbReference>
<dbReference type="InterPro" id="IPR028261">
    <property type="entry name" value="DPD_II"/>
</dbReference>
<dbReference type="SUPFAM" id="SSF46548">
    <property type="entry name" value="alpha-helical ferredoxin"/>
    <property type="match status" value="1"/>
</dbReference>
<dbReference type="Gene3D" id="3.20.20.70">
    <property type="entry name" value="Aldolase class I"/>
    <property type="match status" value="1"/>
</dbReference>
<dbReference type="InterPro" id="IPR036188">
    <property type="entry name" value="FAD/NAD-bd_sf"/>
</dbReference>
<dbReference type="GO" id="GO:0016491">
    <property type="term" value="F:oxidoreductase activity"/>
    <property type="evidence" value="ECO:0007669"/>
    <property type="project" value="InterPro"/>
</dbReference>
<gene>
    <name evidence="6" type="ORF">DK847_16840</name>
</gene>
<dbReference type="PANTHER" id="PTHR42783">
    <property type="entry name" value="GLUTAMATE SYNTHASE [NADPH] SMALL CHAIN"/>
    <property type="match status" value="1"/>
</dbReference>
<evidence type="ECO:0000256" key="2">
    <source>
        <dbReference type="ARBA" id="ARBA00011048"/>
    </source>
</evidence>
<protein>
    <submittedName>
        <fullName evidence="6">Glutamate synthase</fullName>
    </submittedName>
</protein>